<dbReference type="GO" id="GO:0032259">
    <property type="term" value="P:methylation"/>
    <property type="evidence" value="ECO:0007669"/>
    <property type="project" value="UniProtKB-KW"/>
</dbReference>
<dbReference type="Proteomes" id="UP000075538">
    <property type="component" value="Unassembled WGS sequence"/>
</dbReference>
<organism evidence="1 2">
    <name type="scientific">Acetobacter malorum</name>
    <dbReference type="NCBI Taxonomy" id="178901"/>
    <lineage>
        <taxon>Bacteria</taxon>
        <taxon>Pseudomonadati</taxon>
        <taxon>Pseudomonadota</taxon>
        <taxon>Alphaproteobacteria</taxon>
        <taxon>Acetobacterales</taxon>
        <taxon>Acetobacteraceae</taxon>
        <taxon>Acetobacter</taxon>
    </lineage>
</organism>
<proteinExistence type="predicted"/>
<dbReference type="SUPFAM" id="SSF53335">
    <property type="entry name" value="S-adenosyl-L-methionine-dependent methyltransferases"/>
    <property type="match status" value="1"/>
</dbReference>
<protein>
    <submittedName>
        <fullName evidence="1">Methyltransferase type 12</fullName>
    </submittedName>
</protein>
<evidence type="ECO:0000313" key="1">
    <source>
        <dbReference type="EMBL" id="KXV76204.1"/>
    </source>
</evidence>
<dbReference type="Gene3D" id="3.40.50.150">
    <property type="entry name" value="Vaccinia Virus protein VP39"/>
    <property type="match status" value="1"/>
</dbReference>
<name>A0A149V7U6_9PROT</name>
<keyword evidence="1" id="KW-0489">Methyltransferase</keyword>
<dbReference type="RefSeq" id="WP_061490662.1">
    <property type="nucleotide sequence ID" value="NZ_LHZZ01000472.1"/>
</dbReference>
<dbReference type="AlphaFoldDB" id="A0A149V7U6"/>
<dbReference type="GO" id="GO:0008757">
    <property type="term" value="F:S-adenosylmethionine-dependent methyltransferase activity"/>
    <property type="evidence" value="ECO:0007669"/>
    <property type="project" value="InterPro"/>
</dbReference>
<reference evidence="1 2" key="1">
    <citation type="submission" date="2015-06" db="EMBL/GenBank/DDBJ databases">
        <title>Improved classification and identification of acetic acid bacteria using matrix-assisted laser desorption/ionization time-of-flight mass spectrometry; Gluconobacter nephelii and Gluconobacter uchimurae are later heterotypic synonyms of Gluconobacter japonicus and Gluconobacter oxydans, respectively.</title>
        <authorList>
            <person name="Li L."/>
            <person name="Cleenwerck I."/>
            <person name="De Vuyst L."/>
            <person name="Vandamme P."/>
        </authorList>
    </citation>
    <scope>NUCLEOTIDE SEQUENCE [LARGE SCALE GENOMIC DNA]</scope>
    <source>
        <strain evidence="1 2">LMG 1604</strain>
    </source>
</reference>
<gene>
    <name evidence="1" type="ORF">AD953_05495</name>
</gene>
<sequence>MTKETWKPDVFETLFQTSDDPWDFETSLYEQKKLAKVLECIPIRPVSFALELGCAIGVSTLALAQYCKRIVSVDASETALEKAKKRCEGLGHVTFIKAFLPQDYPVLAASGCDLVVISEVLYFLSVRDIQRLAGMVTQSLTPTGSILIVNWTGPTDTPCTGDEASDCFMEACRALHWEPDLRVRGGSYRIDRLAGALNSQNSGRASGEEI</sequence>
<dbReference type="InterPro" id="IPR008715">
    <property type="entry name" value="SAM-MeTfrase_NodS-like"/>
</dbReference>
<dbReference type="CDD" id="cd02440">
    <property type="entry name" value="AdoMet_MTases"/>
    <property type="match status" value="1"/>
</dbReference>
<accession>A0A149V7U6</accession>
<dbReference type="GO" id="GO:0009312">
    <property type="term" value="P:oligosaccharide biosynthetic process"/>
    <property type="evidence" value="ECO:0007669"/>
    <property type="project" value="InterPro"/>
</dbReference>
<dbReference type="EMBL" id="LHZZ01000472">
    <property type="protein sequence ID" value="KXV76204.1"/>
    <property type="molecule type" value="Genomic_DNA"/>
</dbReference>
<comment type="caution">
    <text evidence="1">The sequence shown here is derived from an EMBL/GenBank/DDBJ whole genome shotgun (WGS) entry which is preliminary data.</text>
</comment>
<evidence type="ECO:0000313" key="2">
    <source>
        <dbReference type="Proteomes" id="UP000075538"/>
    </source>
</evidence>
<keyword evidence="1" id="KW-0808">Transferase</keyword>
<dbReference type="InterPro" id="IPR029063">
    <property type="entry name" value="SAM-dependent_MTases_sf"/>
</dbReference>
<dbReference type="Pfam" id="PF05401">
    <property type="entry name" value="NodS"/>
    <property type="match status" value="1"/>
</dbReference>